<geneLocation type="plasmid" evidence="2">
    <name>unnamed5</name>
</geneLocation>
<dbReference type="GO" id="GO:0006629">
    <property type="term" value="P:lipid metabolic process"/>
    <property type="evidence" value="ECO:0007669"/>
    <property type="project" value="InterPro"/>
</dbReference>
<dbReference type="Pfam" id="PF02450">
    <property type="entry name" value="LCAT"/>
    <property type="match status" value="1"/>
</dbReference>
<dbReference type="KEGG" id="moc:BB934_45780"/>
<dbReference type="Gene3D" id="3.40.50.1820">
    <property type="entry name" value="alpha/beta hydrolase"/>
    <property type="match status" value="1"/>
</dbReference>
<reference evidence="2" key="1">
    <citation type="submission" date="2016-07" db="EMBL/GenBank/DDBJ databases">
        <title>Microvirga ossetica sp. nov. a new species of rhizobia isolated from root nodules of the legume species Vicia alpestris Steven originated from North Ossetia region in the Caucasus.</title>
        <authorList>
            <person name="Safronova V.I."/>
            <person name="Kuznetsova I.G."/>
            <person name="Sazanova A.L."/>
            <person name="Belimov A."/>
            <person name="Andronov E."/>
            <person name="Osledkin Y.S."/>
            <person name="Onishchuk O.P."/>
            <person name="Kurchak O.N."/>
            <person name="Shaposhnikov A.I."/>
            <person name="Willems A."/>
            <person name="Tikhonovich I.A."/>
        </authorList>
    </citation>
    <scope>NUCLEOTIDE SEQUENCE [LARGE SCALE GENOMIC DNA]</scope>
    <source>
        <strain evidence="2">V5/3M</strain>
        <plasmid evidence="2">unnamed5</plasmid>
    </source>
</reference>
<evidence type="ECO:0000256" key="1">
    <source>
        <dbReference type="SAM" id="MobiDB-lite"/>
    </source>
</evidence>
<evidence type="ECO:0000313" key="2">
    <source>
        <dbReference type="EMBL" id="ANY85532.1"/>
    </source>
</evidence>
<evidence type="ECO:0008006" key="3">
    <source>
        <dbReference type="Google" id="ProtNLM"/>
    </source>
</evidence>
<dbReference type="EMBL" id="CP016621">
    <property type="protein sequence ID" value="ANY85532.1"/>
    <property type="molecule type" value="Genomic_DNA"/>
</dbReference>
<dbReference type="AlphaFoldDB" id="A0A1B2F006"/>
<feature type="region of interest" description="Disordered" evidence="1">
    <location>
        <begin position="428"/>
        <end position="470"/>
    </location>
</feature>
<dbReference type="OrthoDB" id="556502at2"/>
<sequence length="496" mass="55593">MGDDFGERFLKSDTRERLRIARDPDQQDNLRTLLGNNAFEDYKRLAGKVDEGQHLGPGDRTNVIFVPGVMGSLLQSNSRGGMWWIDARTRDRIDNLKLSPDGTTDVDPEDDVGPATSDPSYDPFLVALMKEPGLGHTIFPYDWRKSLRLSAERLKNQILDTYAKNGGKEVHVVAHSMGGLMTRAMLMEYGSEVLPHIGKIVFIATPHFGSPAIAGYLKNHMWGHDMMVLLGRYLSRPTFRSLYGVLGMLPAPRGIYPGTRTNDPKPWVPDQDDADAERYLHPCANFDLYQADEWRLDLKPDEKENLQRVLDDAKRFHQEMIDAHLRLTPDERRKMLVIAGVGYQSLFRFQYEVGIFGEKAGKVTARVKGNVHREGDGRVPVASAALDKVDIRFAKGEHGSMPNIPAVYREVFRFLKGEPLELPKDMNEAMSGHLAPGGKSDAPHLDGSDRSVPVTDVDDLDPGYLQPEPADDARLSILEDELASGQRPEFARLRIL</sequence>
<dbReference type="SUPFAM" id="SSF53474">
    <property type="entry name" value="alpha/beta-Hydrolases"/>
    <property type="match status" value="1"/>
</dbReference>
<dbReference type="RefSeq" id="WP_099516301.1">
    <property type="nucleotide sequence ID" value="NZ_CP016621.1"/>
</dbReference>
<proteinExistence type="predicted"/>
<accession>A0A1B2F006</accession>
<name>A0A1B2F006_9HYPH</name>
<dbReference type="PANTHER" id="PTHR11440">
    <property type="entry name" value="LECITHIN-CHOLESTEROL ACYLTRANSFERASE-RELATED"/>
    <property type="match status" value="1"/>
</dbReference>
<dbReference type="InterPro" id="IPR003386">
    <property type="entry name" value="LACT/PDAT_acylTrfase"/>
</dbReference>
<gene>
    <name evidence="2" type="ORF">BB934_45780</name>
</gene>
<keyword evidence="2" id="KW-0614">Plasmid</keyword>
<feature type="region of interest" description="Disordered" evidence="1">
    <location>
        <begin position="95"/>
        <end position="116"/>
    </location>
</feature>
<organism evidence="2">
    <name type="scientific">Microvirga ossetica</name>
    <dbReference type="NCBI Taxonomy" id="1882682"/>
    <lineage>
        <taxon>Bacteria</taxon>
        <taxon>Pseudomonadati</taxon>
        <taxon>Pseudomonadota</taxon>
        <taxon>Alphaproteobacteria</taxon>
        <taxon>Hyphomicrobiales</taxon>
        <taxon>Methylobacteriaceae</taxon>
        <taxon>Microvirga</taxon>
    </lineage>
</organism>
<dbReference type="InterPro" id="IPR029058">
    <property type="entry name" value="AB_hydrolase_fold"/>
</dbReference>
<protein>
    <recommendedName>
        <fullName evidence="3">AB hydrolase-1 domain-containing protein</fullName>
    </recommendedName>
</protein>
<dbReference type="GO" id="GO:0008374">
    <property type="term" value="F:O-acyltransferase activity"/>
    <property type="evidence" value="ECO:0007669"/>
    <property type="project" value="InterPro"/>
</dbReference>